<proteinExistence type="predicted"/>
<dbReference type="EMBL" id="CSWP01000005">
    <property type="protein sequence ID" value="CPV56587.1"/>
    <property type="molecule type" value="Genomic_DNA"/>
</dbReference>
<dbReference type="AlphaFoldDB" id="A0A0U0ZML4"/>
<sequence>MRDPYDPWADERTQAQPDLTDIAQAEAIRNCQLCDTHGHRDGLPCRHIDHAAAAKRGLATIRAQMGWNTPTGTTTPQTSQKPPHDATSSQKTRL</sequence>
<feature type="compositionally biased region" description="Low complexity" evidence="1">
    <location>
        <begin position="69"/>
        <end position="81"/>
    </location>
</feature>
<dbReference type="RefSeq" id="WP_016896058.1">
    <property type="nucleotide sequence ID" value="NZ_CSWP01000005.1"/>
</dbReference>
<protein>
    <submittedName>
        <fullName evidence="2">Uncharacterized protein</fullName>
    </submittedName>
</protein>
<evidence type="ECO:0000256" key="1">
    <source>
        <dbReference type="SAM" id="MobiDB-lite"/>
    </source>
</evidence>
<gene>
    <name evidence="2" type="ORF">ERS075579_02816</name>
</gene>
<reference evidence="2 3" key="1">
    <citation type="submission" date="2015-03" db="EMBL/GenBank/DDBJ databases">
        <authorList>
            <person name="Murphy D."/>
        </authorList>
    </citation>
    <scope>NUCLEOTIDE SEQUENCE [LARGE SCALE GENOMIC DNA]</scope>
    <source>
        <strain evidence="2 3">PAP088</strain>
    </source>
</reference>
<dbReference type="Proteomes" id="UP000045782">
    <property type="component" value="Unassembled WGS sequence"/>
</dbReference>
<evidence type="ECO:0000313" key="3">
    <source>
        <dbReference type="Proteomes" id="UP000045782"/>
    </source>
</evidence>
<organism evidence="2 3">
    <name type="scientific">Mycobacteroides abscessus</name>
    <dbReference type="NCBI Taxonomy" id="36809"/>
    <lineage>
        <taxon>Bacteria</taxon>
        <taxon>Bacillati</taxon>
        <taxon>Actinomycetota</taxon>
        <taxon>Actinomycetes</taxon>
        <taxon>Mycobacteriales</taxon>
        <taxon>Mycobacteriaceae</taxon>
        <taxon>Mycobacteroides</taxon>
    </lineage>
</organism>
<accession>A0A0U0ZML4</accession>
<name>A0A0U0ZML4_9MYCO</name>
<feature type="region of interest" description="Disordered" evidence="1">
    <location>
        <begin position="66"/>
        <end position="94"/>
    </location>
</feature>
<evidence type="ECO:0000313" key="2">
    <source>
        <dbReference type="EMBL" id="CPV56587.1"/>
    </source>
</evidence>